<dbReference type="OrthoDB" id="4703at2759"/>
<feature type="compositionally biased region" description="Polar residues" evidence="4">
    <location>
        <begin position="34"/>
        <end position="44"/>
    </location>
</feature>
<dbReference type="GO" id="GO:0000127">
    <property type="term" value="C:transcription factor TFIIIC complex"/>
    <property type="evidence" value="ECO:0007669"/>
    <property type="project" value="TreeGrafter"/>
</dbReference>
<dbReference type="InterPro" id="IPR036322">
    <property type="entry name" value="WD40_repeat_dom_sf"/>
</dbReference>
<feature type="region of interest" description="Disordered" evidence="4">
    <location>
        <begin position="1"/>
        <end position="44"/>
    </location>
</feature>
<keyword evidence="2" id="KW-0804">Transcription</keyword>
<name>A0A0R3SEI8_HYMDI</name>
<organism evidence="7">
    <name type="scientific">Hymenolepis diminuta</name>
    <name type="common">Rat tapeworm</name>
    <dbReference type="NCBI Taxonomy" id="6216"/>
    <lineage>
        <taxon>Eukaryota</taxon>
        <taxon>Metazoa</taxon>
        <taxon>Spiralia</taxon>
        <taxon>Lophotrochozoa</taxon>
        <taxon>Platyhelminthes</taxon>
        <taxon>Cestoda</taxon>
        <taxon>Eucestoda</taxon>
        <taxon>Cyclophyllidea</taxon>
        <taxon>Hymenolepididae</taxon>
        <taxon>Hymenolepis</taxon>
    </lineage>
</organism>
<feature type="compositionally biased region" description="Low complexity" evidence="4">
    <location>
        <begin position="776"/>
        <end position="791"/>
    </location>
</feature>
<feature type="compositionally biased region" description="Polar residues" evidence="4">
    <location>
        <begin position="804"/>
        <end position="816"/>
    </location>
</feature>
<dbReference type="WBParaSite" id="HDID_0000318501-mRNA-1">
    <property type="protein sequence ID" value="HDID_0000318501-mRNA-1"/>
    <property type="gene ID" value="HDID_0000318501"/>
</dbReference>
<keyword evidence="3" id="KW-0539">Nucleus</keyword>
<dbReference type="EMBL" id="UYSG01000914">
    <property type="protein sequence ID" value="VDL28527.1"/>
    <property type="molecule type" value="Genomic_DNA"/>
</dbReference>
<evidence type="ECO:0000256" key="2">
    <source>
        <dbReference type="ARBA" id="ARBA00023163"/>
    </source>
</evidence>
<evidence type="ECO:0000256" key="4">
    <source>
        <dbReference type="SAM" id="MobiDB-lite"/>
    </source>
</evidence>
<dbReference type="AlphaFoldDB" id="A0A0R3SEI8"/>
<dbReference type="SUPFAM" id="SSF50978">
    <property type="entry name" value="WD40 repeat-like"/>
    <property type="match status" value="1"/>
</dbReference>
<evidence type="ECO:0000313" key="5">
    <source>
        <dbReference type="EMBL" id="VDL28527.1"/>
    </source>
</evidence>
<dbReference type="Proteomes" id="UP000274504">
    <property type="component" value="Unassembled WGS sequence"/>
</dbReference>
<dbReference type="PANTHER" id="PTHR15052">
    <property type="entry name" value="RNA POLYMERASE III TRANSCRIPTION INITIATION FACTOR COMPLEX SUBUNIT"/>
    <property type="match status" value="1"/>
</dbReference>
<feature type="compositionally biased region" description="Acidic residues" evidence="4">
    <location>
        <begin position="792"/>
        <end position="803"/>
    </location>
</feature>
<feature type="region of interest" description="Disordered" evidence="4">
    <location>
        <begin position="769"/>
        <end position="816"/>
    </location>
</feature>
<dbReference type="PANTHER" id="PTHR15052:SF2">
    <property type="entry name" value="GENERAL TRANSCRIPTION FACTOR 3C POLYPEPTIDE 2"/>
    <property type="match status" value="1"/>
</dbReference>
<accession>A0A0R3SEI8</accession>
<evidence type="ECO:0000313" key="6">
    <source>
        <dbReference type="Proteomes" id="UP000274504"/>
    </source>
</evidence>
<sequence>MSSFVLPEDSSDDADENIEEEFSDFEEVDENEDASTTSSGLNTDQLISASAATDGASDDEPIRPTNRLSIFPPFYELLPPLGRVGFKSTEPSKIVMDFFKDELNYRASIGSKHPHPFSFFTPKSDLSEMSLFMERQRLLFSLNSFTSVLQNEIENYLPESVQCPKMVFIEDQKRVKATRYHFNKERNLFYTGGYVKCLDWSPPYIEEKGDSLACIPKYLAVASYPNNSTRVILNDPIMKEYGLIHIWACSAHDWGYVMDLKWVPIPVQYAKKSPPPPLPYVQLNDEDQKMPSGFASSLEFHPAQVEQLVNCVVGHLIVACTDGFVRIFPIPHHDNRKRIAEDEKLVIPTTISVDGVPQNVYRLKPNGVLRLAPGTGKGKSVLLQIPPWLGWPNLLAIRTGFPHYLMVAYTSGHLGIYIISTLDSFDLRIKDNLLRPTLLTHRQPGPFSSIALHPLRESYIIGLGLDRDMNLWNLNDVTCIMSSAGNISELSWTMMRTGIGGCVVWPRVGDNFWVGRQEYLFPFCSNVKASSAVSVSALKVPTDVPSRMRNYTIWFPMVSPNACCRYCFDRGFEAVTCLEYSDSLCLAIQGDSNGQINFHSWALTPCRVMRVKTRISIQKMHRSYQWIMQKRTDVDENGKEIEDLADELTTLDLNVMEEPFEGKLAEGCDLCGENGQALCWHKVEDKFEFVFREGIDLKKNKYDFVNSTFSSITKIAPCPDPGSATWMAVGTGFGIVQFICHDQFYHPEMDEALGRSPLKDGPVKGCFFVSKPPPTSENANNSSIPSSSAPPDWEENSQQEGDSEATIPQRSSRNRR</sequence>
<dbReference type="GO" id="GO:0006383">
    <property type="term" value="P:transcription by RNA polymerase III"/>
    <property type="evidence" value="ECO:0007669"/>
    <property type="project" value="TreeGrafter"/>
</dbReference>
<feature type="compositionally biased region" description="Acidic residues" evidence="4">
    <location>
        <begin position="9"/>
        <end position="33"/>
    </location>
</feature>
<proteinExistence type="predicted"/>
<reference evidence="7" key="1">
    <citation type="submission" date="2016-03" db="UniProtKB">
        <authorList>
            <consortium name="WormBaseParasite"/>
        </authorList>
    </citation>
    <scope>IDENTIFICATION</scope>
</reference>
<evidence type="ECO:0000256" key="1">
    <source>
        <dbReference type="ARBA" id="ARBA00004123"/>
    </source>
</evidence>
<dbReference type="InterPro" id="IPR052416">
    <property type="entry name" value="GTF3C_component"/>
</dbReference>
<gene>
    <name evidence="5" type="ORF">HDID_LOCUS3183</name>
</gene>
<reference evidence="5 6" key="2">
    <citation type="submission" date="2018-11" db="EMBL/GenBank/DDBJ databases">
        <authorList>
            <consortium name="Pathogen Informatics"/>
        </authorList>
    </citation>
    <scope>NUCLEOTIDE SEQUENCE [LARGE SCALE GENOMIC DNA]</scope>
</reference>
<evidence type="ECO:0000313" key="7">
    <source>
        <dbReference type="WBParaSite" id="HDID_0000318501-mRNA-1"/>
    </source>
</evidence>
<evidence type="ECO:0000256" key="3">
    <source>
        <dbReference type="ARBA" id="ARBA00023242"/>
    </source>
</evidence>
<dbReference type="GO" id="GO:0005634">
    <property type="term" value="C:nucleus"/>
    <property type="evidence" value="ECO:0007669"/>
    <property type="project" value="UniProtKB-SubCell"/>
</dbReference>
<comment type="subcellular location">
    <subcellularLocation>
        <location evidence="1">Nucleus</location>
    </subcellularLocation>
</comment>
<protein>
    <submittedName>
        <fullName evidence="7">WD_REPEATS_REGION domain-containing protein</fullName>
    </submittedName>
</protein>